<dbReference type="EMBL" id="QGKM01000078">
    <property type="protein sequence ID" value="PWQ92672.1"/>
    <property type="molecule type" value="Genomic_DNA"/>
</dbReference>
<gene>
    <name evidence="1" type="ORF">DKW60_19725</name>
</gene>
<dbReference type="InterPro" id="IPR018772">
    <property type="entry name" value="Transcription_activator_HlyU"/>
</dbReference>
<dbReference type="RefSeq" id="WP_109839390.1">
    <property type="nucleotide sequence ID" value="NZ_QGKM01000078.1"/>
</dbReference>
<evidence type="ECO:0000313" key="2">
    <source>
        <dbReference type="Proteomes" id="UP000245539"/>
    </source>
</evidence>
<dbReference type="AlphaFoldDB" id="A0A317C9D6"/>
<accession>A0A317C9D6</accession>
<protein>
    <submittedName>
        <fullName evidence="1">Uncharacterized protein</fullName>
    </submittedName>
</protein>
<name>A0A317C9D6_9GAMM</name>
<dbReference type="OrthoDB" id="9800971at2"/>
<sequence length="93" mass="10418">MGLLSSLKSIFSGGSENSENSGAMPVEHYLDYEIIPMPEKEGGQYRLNGIIRKGDKEHRIIRADLFTNKEDCAKEVVRKSTLLIDQMGDKLFG</sequence>
<proteinExistence type="predicted"/>
<comment type="caution">
    <text evidence="1">The sequence shown here is derived from an EMBL/GenBank/DDBJ whole genome shotgun (WGS) entry which is preliminary data.</text>
</comment>
<dbReference type="Proteomes" id="UP000245539">
    <property type="component" value="Unassembled WGS sequence"/>
</dbReference>
<reference evidence="1 2" key="1">
    <citation type="submission" date="2018-05" db="EMBL/GenBank/DDBJ databases">
        <title>Leucothrix arctica sp. nov., isolated from Arctic seawater.</title>
        <authorList>
            <person name="Choi A."/>
            <person name="Baek K."/>
        </authorList>
    </citation>
    <scope>NUCLEOTIDE SEQUENCE [LARGE SCALE GENOMIC DNA]</scope>
    <source>
        <strain evidence="1 2">JCM 18388</strain>
    </source>
</reference>
<evidence type="ECO:0000313" key="1">
    <source>
        <dbReference type="EMBL" id="PWQ92672.1"/>
    </source>
</evidence>
<organism evidence="1 2">
    <name type="scientific">Leucothrix pacifica</name>
    <dbReference type="NCBI Taxonomy" id="1247513"/>
    <lineage>
        <taxon>Bacteria</taxon>
        <taxon>Pseudomonadati</taxon>
        <taxon>Pseudomonadota</taxon>
        <taxon>Gammaproteobacteria</taxon>
        <taxon>Thiotrichales</taxon>
        <taxon>Thiotrichaceae</taxon>
        <taxon>Leucothrix</taxon>
    </lineage>
</organism>
<keyword evidence="2" id="KW-1185">Reference proteome</keyword>
<dbReference type="Pfam" id="PF10115">
    <property type="entry name" value="HlyU"/>
    <property type="match status" value="1"/>
</dbReference>